<dbReference type="PRINTS" id="PR00368">
    <property type="entry name" value="FADPNR"/>
</dbReference>
<keyword evidence="5" id="KW-1185">Reference proteome</keyword>
<evidence type="ECO:0000313" key="4">
    <source>
        <dbReference type="EMBL" id="GGN90038.1"/>
    </source>
</evidence>
<evidence type="ECO:0000313" key="5">
    <source>
        <dbReference type="Proteomes" id="UP000606653"/>
    </source>
</evidence>
<evidence type="ECO:0008006" key="6">
    <source>
        <dbReference type="Google" id="ProtNLM"/>
    </source>
</evidence>
<name>A0ABQ2KQC3_9BACL</name>
<reference evidence="5" key="1">
    <citation type="journal article" date="2019" name="Int. J. Syst. Evol. Microbiol.">
        <title>The Global Catalogue of Microorganisms (GCM) 10K type strain sequencing project: providing services to taxonomists for standard genome sequencing and annotation.</title>
        <authorList>
            <consortium name="The Broad Institute Genomics Platform"/>
            <consortium name="The Broad Institute Genome Sequencing Center for Infectious Disease"/>
            <person name="Wu L."/>
            <person name="Ma J."/>
        </authorList>
    </citation>
    <scope>NUCLEOTIDE SEQUENCE [LARGE SCALE GENOMIC DNA]</scope>
    <source>
        <strain evidence="5">CGMCC 1.6964</strain>
    </source>
</reference>
<comment type="caution">
    <text evidence="4">The sequence shown here is derived from an EMBL/GenBank/DDBJ whole genome shotgun (WGS) entry which is preliminary data.</text>
</comment>
<dbReference type="InterPro" id="IPR023856">
    <property type="entry name" value="Bdr"/>
</dbReference>
<evidence type="ECO:0000256" key="1">
    <source>
        <dbReference type="ARBA" id="ARBA00001974"/>
    </source>
</evidence>
<dbReference type="SUPFAM" id="SSF51905">
    <property type="entry name" value="FAD/NAD(P)-binding domain"/>
    <property type="match status" value="1"/>
</dbReference>
<dbReference type="PRINTS" id="PR00469">
    <property type="entry name" value="PNDRDTASEII"/>
</dbReference>
<dbReference type="InterPro" id="IPR036188">
    <property type="entry name" value="FAD/NAD-bd_sf"/>
</dbReference>
<dbReference type="Proteomes" id="UP000606653">
    <property type="component" value="Unassembled WGS sequence"/>
</dbReference>
<comment type="cofactor">
    <cofactor evidence="1">
        <name>FAD</name>
        <dbReference type="ChEBI" id="CHEBI:57692"/>
    </cofactor>
</comment>
<dbReference type="Pfam" id="PF13738">
    <property type="entry name" value="Pyr_redox_3"/>
    <property type="match status" value="1"/>
</dbReference>
<keyword evidence="3" id="KW-0560">Oxidoreductase</keyword>
<gene>
    <name evidence="4" type="ORF">GCM10010969_00090</name>
</gene>
<dbReference type="EMBL" id="BMLN01000001">
    <property type="protein sequence ID" value="GGN90038.1"/>
    <property type="molecule type" value="Genomic_DNA"/>
</dbReference>
<proteinExistence type="predicted"/>
<sequence length="357" mass="39153">MPGAGSRKYRDYDQFKGERTNNMEKEDVLIIGAGPCGLAAAIECGRCGLSVRIIEKYNVVHSIYLYPTNMQFFSTAELLEIGDVPFTSPNEKPFRHEALAYYRKVAKHYNLRISSYEEALAVNPQSDGSFRVETCDRAGNVRQYEAGSVVVSTGYFDHPNELGIPGEEKDKVTHYFREAHPYAGMNVAIVGGSNSAVDAALELIRVGAKIDMVYRRTEISQHIKPWVRPLFEGMVAKGKITLHLGSQLTEIGEDYAIVKGPEGESRIKNDFVLAMTGFRPDRKLLTEAGAQMSDELNKPVFDPETMETGVPGLYVAGVIASGSNANEVFIESGRLHGGLIAAHISARAAKGEKSVKS</sequence>
<organism evidence="4 5">
    <name type="scientific">Saccharibacillus kuerlensis</name>
    <dbReference type="NCBI Taxonomy" id="459527"/>
    <lineage>
        <taxon>Bacteria</taxon>
        <taxon>Bacillati</taxon>
        <taxon>Bacillota</taxon>
        <taxon>Bacilli</taxon>
        <taxon>Bacillales</taxon>
        <taxon>Paenibacillaceae</taxon>
        <taxon>Saccharibacillus</taxon>
    </lineage>
</organism>
<dbReference type="InterPro" id="IPR050097">
    <property type="entry name" value="Ferredoxin-NADP_redctase_2"/>
</dbReference>
<dbReference type="PANTHER" id="PTHR48105">
    <property type="entry name" value="THIOREDOXIN REDUCTASE 1-RELATED-RELATED"/>
    <property type="match status" value="1"/>
</dbReference>
<protein>
    <recommendedName>
        <fullName evidence="6">Thioredoxin reductase (NADPH)</fullName>
    </recommendedName>
</protein>
<evidence type="ECO:0000256" key="2">
    <source>
        <dbReference type="ARBA" id="ARBA00022630"/>
    </source>
</evidence>
<dbReference type="Gene3D" id="3.50.50.60">
    <property type="entry name" value="FAD/NAD(P)-binding domain"/>
    <property type="match status" value="1"/>
</dbReference>
<keyword evidence="2" id="KW-0285">Flavoprotein</keyword>
<dbReference type="NCBIfam" id="TIGR04018">
    <property type="entry name" value="Bthiol_YpdA"/>
    <property type="match status" value="1"/>
</dbReference>
<accession>A0ABQ2KQC3</accession>
<evidence type="ECO:0000256" key="3">
    <source>
        <dbReference type="ARBA" id="ARBA00023002"/>
    </source>
</evidence>